<evidence type="ECO:0000256" key="9">
    <source>
        <dbReference type="ARBA" id="ARBA00023078"/>
    </source>
</evidence>
<dbReference type="EMBL" id="CP017708">
    <property type="protein sequence ID" value="WAN70099.1"/>
    <property type="molecule type" value="Genomic_DNA"/>
</dbReference>
<dbReference type="GO" id="GO:0009522">
    <property type="term" value="C:photosystem I"/>
    <property type="evidence" value="ECO:0007669"/>
    <property type="project" value="UniProtKB-KW"/>
</dbReference>
<evidence type="ECO:0000256" key="7">
    <source>
        <dbReference type="ARBA" id="ARBA00022836"/>
    </source>
</evidence>
<dbReference type="AlphaFoldDB" id="A0A9Q9UWP2"/>
<evidence type="ECO:0000256" key="2">
    <source>
        <dbReference type="ARBA" id="ARBA00004376"/>
    </source>
</evidence>
<proteinExistence type="inferred from homology"/>
<dbReference type="Proteomes" id="UP000176944">
    <property type="component" value="Chromosome"/>
</dbReference>
<dbReference type="Pfam" id="PF00796">
    <property type="entry name" value="PSI_8"/>
    <property type="match status" value="1"/>
</dbReference>
<evidence type="ECO:0000256" key="6">
    <source>
        <dbReference type="ARBA" id="ARBA00022692"/>
    </source>
</evidence>
<dbReference type="GO" id="GO:0015979">
    <property type="term" value="P:photosynthesis"/>
    <property type="evidence" value="ECO:0007669"/>
    <property type="project" value="UniProtKB-KW"/>
</dbReference>
<evidence type="ECO:0000256" key="11">
    <source>
        <dbReference type="SAM" id="Phobius"/>
    </source>
</evidence>
<comment type="similarity">
    <text evidence="3">Belongs to the PsaI family.</text>
</comment>
<dbReference type="NCBIfam" id="TIGR03052">
    <property type="entry name" value="PS_I_psaI"/>
    <property type="match status" value="1"/>
</dbReference>
<evidence type="ECO:0000256" key="8">
    <source>
        <dbReference type="ARBA" id="ARBA00022989"/>
    </source>
</evidence>
<keyword evidence="7" id="KW-0603">Photosystem I</keyword>
<keyword evidence="8 11" id="KW-1133">Transmembrane helix</keyword>
<sequence length="39" mass="4152">MTGAYAASFLPTMLVPFVGLVMPTIVLGLLFIHIESDAD</sequence>
<reference evidence="12" key="2">
    <citation type="submission" date="2022-10" db="EMBL/GenBank/DDBJ databases">
        <authorList>
            <person name="Ngo T.-E."/>
        </authorList>
    </citation>
    <scope>NUCLEOTIDE SEQUENCE</scope>
    <source>
        <strain evidence="12">JHB</strain>
    </source>
</reference>
<keyword evidence="10 11" id="KW-0472">Membrane</keyword>
<feature type="transmembrane region" description="Helical" evidence="11">
    <location>
        <begin position="12"/>
        <end position="34"/>
    </location>
</feature>
<dbReference type="NCBIfam" id="NF008830">
    <property type="entry name" value="PRK11877.1"/>
    <property type="match status" value="1"/>
</dbReference>
<keyword evidence="5" id="KW-0602">Photosynthesis</keyword>
<comment type="subcellular location">
    <subcellularLocation>
        <location evidence="2">Cellular thylakoid membrane</location>
        <topology evidence="2">Single-pass membrane protein</topology>
    </subcellularLocation>
</comment>
<reference evidence="12" key="1">
    <citation type="journal article" date="2017" name="Proc. Natl. Acad. Sci. U.S.A.">
        <title>Comparative genomics uncovers the prolific and distinctive metabolic potential of the cyanobacterial genus Moorea.</title>
        <authorList>
            <person name="Leao T."/>
            <person name="Castelao G."/>
            <person name="Korobeynikov A."/>
            <person name="Monroe E.A."/>
            <person name="Podell S."/>
            <person name="Glukhov E."/>
            <person name="Allen E.E."/>
            <person name="Gerwick W.H."/>
            <person name="Gerwick L."/>
        </authorList>
    </citation>
    <scope>NUCLEOTIDE SEQUENCE</scope>
    <source>
        <strain evidence="12">JHB</strain>
    </source>
</reference>
<dbReference type="GO" id="GO:0031676">
    <property type="term" value="C:plasma membrane-derived thylakoid membrane"/>
    <property type="evidence" value="ECO:0007669"/>
    <property type="project" value="UniProtKB-SubCell"/>
</dbReference>
<accession>A0A9Q9UWP2</accession>
<evidence type="ECO:0000256" key="10">
    <source>
        <dbReference type="ARBA" id="ARBA00023136"/>
    </source>
</evidence>
<evidence type="ECO:0000256" key="3">
    <source>
        <dbReference type="ARBA" id="ARBA00005252"/>
    </source>
</evidence>
<gene>
    <name evidence="12" type="ORF">BJP36_39270</name>
</gene>
<dbReference type="SUPFAM" id="SSF81540">
    <property type="entry name" value="Subunit VIII of photosystem I reaction centre, PsaI"/>
    <property type="match status" value="1"/>
</dbReference>
<keyword evidence="6 11" id="KW-0812">Transmembrane</keyword>
<evidence type="ECO:0000256" key="4">
    <source>
        <dbReference type="ARBA" id="ARBA00019929"/>
    </source>
</evidence>
<evidence type="ECO:0000256" key="5">
    <source>
        <dbReference type="ARBA" id="ARBA00022531"/>
    </source>
</evidence>
<name>A0A9Q9UWP2_MOOP1</name>
<dbReference type="InterPro" id="IPR001302">
    <property type="entry name" value="PSI_PsaI"/>
</dbReference>
<dbReference type="InterPro" id="IPR036357">
    <property type="entry name" value="PSI_PsaI_sf"/>
</dbReference>
<keyword evidence="9" id="KW-0793">Thylakoid</keyword>
<organism evidence="12">
    <name type="scientific">Moorena producens (strain JHB)</name>
    <dbReference type="NCBI Taxonomy" id="1454205"/>
    <lineage>
        <taxon>Bacteria</taxon>
        <taxon>Bacillati</taxon>
        <taxon>Cyanobacteriota</taxon>
        <taxon>Cyanophyceae</taxon>
        <taxon>Coleofasciculales</taxon>
        <taxon>Coleofasciculaceae</taxon>
        <taxon>Moorena</taxon>
    </lineage>
</organism>
<comment type="function">
    <text evidence="1">May help in the organization of the PsaL subunit.</text>
</comment>
<evidence type="ECO:0000313" key="12">
    <source>
        <dbReference type="EMBL" id="WAN70099.1"/>
    </source>
</evidence>
<evidence type="ECO:0000256" key="1">
    <source>
        <dbReference type="ARBA" id="ARBA00003541"/>
    </source>
</evidence>
<protein>
    <recommendedName>
        <fullName evidence="4">Photosystem I reaction center subunit VIII</fullName>
    </recommendedName>
</protein>